<dbReference type="PANTHER" id="PTHR11777">
    <property type="entry name" value="ALANYL-TRNA SYNTHETASE"/>
    <property type="match status" value="1"/>
</dbReference>
<dbReference type="FunFam" id="3.30.980.10:FF:000004">
    <property type="entry name" value="Alanine--tRNA ligase, cytoplasmic"/>
    <property type="match status" value="1"/>
</dbReference>
<gene>
    <name evidence="12" type="primary">alaS</name>
    <name evidence="15" type="ORF">DBV39_07095</name>
</gene>
<comment type="similarity">
    <text evidence="2 12">Belongs to the class-II aminoacyl-tRNA synthetase family.</text>
</comment>
<dbReference type="SMART" id="SM00863">
    <property type="entry name" value="tRNA_SAD"/>
    <property type="match status" value="1"/>
</dbReference>
<dbReference type="InterPro" id="IPR018163">
    <property type="entry name" value="Thr/Ala-tRNA-synth_IIc_edit"/>
</dbReference>
<keyword evidence="13" id="KW-0175">Coiled coil</keyword>
<evidence type="ECO:0000256" key="13">
    <source>
        <dbReference type="SAM" id="Coils"/>
    </source>
</evidence>
<dbReference type="PANTHER" id="PTHR11777:SF9">
    <property type="entry name" value="ALANINE--TRNA LIGASE, CYTOPLASMIC"/>
    <property type="match status" value="1"/>
</dbReference>
<dbReference type="PRINTS" id="PR00980">
    <property type="entry name" value="TRNASYNTHALA"/>
</dbReference>
<feature type="binding site" evidence="12">
    <location>
        <position position="565"/>
    </location>
    <ligand>
        <name>Zn(2+)</name>
        <dbReference type="ChEBI" id="CHEBI:29105"/>
    </ligand>
</feature>
<feature type="binding site" evidence="12">
    <location>
        <position position="561"/>
    </location>
    <ligand>
        <name>Zn(2+)</name>
        <dbReference type="ChEBI" id="CHEBI:29105"/>
    </ligand>
</feature>
<dbReference type="Proteomes" id="UP000244571">
    <property type="component" value="Chromosome"/>
</dbReference>
<dbReference type="SUPFAM" id="SSF55186">
    <property type="entry name" value="ThrRS/AlaRS common domain"/>
    <property type="match status" value="1"/>
</dbReference>
<dbReference type="GO" id="GO:0005829">
    <property type="term" value="C:cytosol"/>
    <property type="evidence" value="ECO:0007669"/>
    <property type="project" value="TreeGrafter"/>
</dbReference>
<dbReference type="Pfam" id="PF07973">
    <property type="entry name" value="tRNA_SAD"/>
    <property type="match status" value="1"/>
</dbReference>
<dbReference type="GO" id="GO:0004813">
    <property type="term" value="F:alanine-tRNA ligase activity"/>
    <property type="evidence" value="ECO:0007669"/>
    <property type="project" value="UniProtKB-UniRule"/>
</dbReference>
<name>A0A2R4XIC3_9BURK</name>
<keyword evidence="11 12" id="KW-0030">Aminoacyl-tRNA synthetase</keyword>
<dbReference type="SUPFAM" id="SSF101353">
    <property type="entry name" value="Putative anticodon-binding domain of alanyl-tRNA synthetase (AlaRS)"/>
    <property type="match status" value="1"/>
</dbReference>
<dbReference type="HAMAP" id="MF_00036_B">
    <property type="entry name" value="Ala_tRNA_synth_B"/>
    <property type="match status" value="1"/>
</dbReference>
<comment type="subcellular location">
    <subcellularLocation>
        <location evidence="1 12">Cytoplasm</location>
    </subcellularLocation>
</comment>
<comment type="domain">
    <text evidence="12">Consists of three domains; the N-terminal catalytic domain, the editing domain and the C-terminal C-Ala domain. The editing domain removes incorrectly charged amino acids, while the C-Ala domain, along with tRNA(Ala), serves as a bridge to cooperatively bring together the editing and aminoacylation centers thus stimulating deacylation of misacylated tRNAs.</text>
</comment>
<keyword evidence="5 12" id="KW-0479">Metal-binding</keyword>
<dbReference type="InterPro" id="IPR045864">
    <property type="entry name" value="aa-tRNA-synth_II/BPL/LPL"/>
</dbReference>
<dbReference type="GO" id="GO:0002161">
    <property type="term" value="F:aminoacyl-tRNA deacylase activity"/>
    <property type="evidence" value="ECO:0007669"/>
    <property type="project" value="TreeGrafter"/>
</dbReference>
<dbReference type="InterPro" id="IPR009000">
    <property type="entry name" value="Transl_B-barrel_sf"/>
</dbReference>
<dbReference type="GO" id="GO:0008270">
    <property type="term" value="F:zinc ion binding"/>
    <property type="evidence" value="ECO:0007669"/>
    <property type="project" value="UniProtKB-UniRule"/>
</dbReference>
<dbReference type="GO" id="GO:0045892">
    <property type="term" value="P:negative regulation of DNA-templated transcription"/>
    <property type="evidence" value="ECO:0007669"/>
    <property type="project" value="TreeGrafter"/>
</dbReference>
<dbReference type="InterPro" id="IPR018165">
    <property type="entry name" value="Ala-tRNA-synth_IIc_core"/>
</dbReference>
<keyword evidence="4 12" id="KW-0436">Ligase</keyword>
<evidence type="ECO:0000256" key="8">
    <source>
        <dbReference type="ARBA" id="ARBA00022840"/>
    </source>
</evidence>
<dbReference type="Pfam" id="PF01411">
    <property type="entry name" value="tRNA-synt_2c"/>
    <property type="match status" value="1"/>
</dbReference>
<comment type="function">
    <text evidence="12">Catalyzes the attachment of alanine to tRNA(Ala) in a two-step reaction: alanine is first activated by ATP to form Ala-AMP and then transferred to the acceptor end of tRNA(Ala). Also edits incorrectly charged Ser-tRNA(Ala) and Gly-tRNA(Ala) via its editing domain.</text>
</comment>
<dbReference type="InterPro" id="IPR018162">
    <property type="entry name" value="Ala-tRNA-ligase_IIc_anticod-bd"/>
</dbReference>
<reference evidence="15 16" key="1">
    <citation type="submission" date="2018-04" db="EMBL/GenBank/DDBJ databases">
        <title>Bordetella sp. HZ20 isolated from seawater.</title>
        <authorList>
            <person name="Sun C."/>
        </authorList>
    </citation>
    <scope>NUCLEOTIDE SEQUENCE [LARGE SCALE GENOMIC DNA]</scope>
    <source>
        <strain evidence="15 16">HZ20</strain>
    </source>
</reference>
<keyword evidence="12" id="KW-0963">Cytoplasm</keyword>
<dbReference type="Gene3D" id="3.10.310.40">
    <property type="match status" value="1"/>
</dbReference>
<dbReference type="EC" id="6.1.1.7" evidence="12"/>
<feature type="domain" description="Alanyl-transfer RNA synthetases family profile" evidence="14">
    <location>
        <begin position="1"/>
        <end position="705"/>
    </location>
</feature>
<feature type="coiled-coil region" evidence="13">
    <location>
        <begin position="728"/>
        <end position="755"/>
    </location>
</feature>
<dbReference type="FunFam" id="3.30.930.10:FF:000004">
    <property type="entry name" value="Alanine--tRNA ligase"/>
    <property type="match status" value="1"/>
</dbReference>
<dbReference type="FunFam" id="3.10.310.40:FF:000001">
    <property type="entry name" value="Alanine--tRNA ligase"/>
    <property type="match status" value="1"/>
</dbReference>
<evidence type="ECO:0000256" key="9">
    <source>
        <dbReference type="ARBA" id="ARBA00022884"/>
    </source>
</evidence>
<evidence type="ECO:0000256" key="10">
    <source>
        <dbReference type="ARBA" id="ARBA00022917"/>
    </source>
</evidence>
<dbReference type="Gene3D" id="3.30.930.10">
    <property type="entry name" value="Bira Bifunctional Protein, Domain 2"/>
    <property type="match status" value="1"/>
</dbReference>
<keyword evidence="16" id="KW-1185">Reference proteome</keyword>
<dbReference type="InterPro" id="IPR003156">
    <property type="entry name" value="DHHA1_dom"/>
</dbReference>
<feature type="binding site" evidence="12">
    <location>
        <position position="666"/>
    </location>
    <ligand>
        <name>Zn(2+)</name>
        <dbReference type="ChEBI" id="CHEBI:29105"/>
    </ligand>
</feature>
<dbReference type="SUPFAM" id="SSF50447">
    <property type="entry name" value="Translation proteins"/>
    <property type="match status" value="1"/>
</dbReference>
<keyword evidence="8 12" id="KW-0067">ATP-binding</keyword>
<dbReference type="PROSITE" id="PS50860">
    <property type="entry name" value="AA_TRNA_LIGASE_II_ALA"/>
    <property type="match status" value="1"/>
</dbReference>
<dbReference type="SUPFAM" id="SSF55681">
    <property type="entry name" value="Class II aaRS and biotin synthetases"/>
    <property type="match status" value="1"/>
</dbReference>
<dbReference type="FunFam" id="3.30.54.20:FF:000001">
    <property type="entry name" value="Alanine--tRNA ligase"/>
    <property type="match status" value="1"/>
</dbReference>
<dbReference type="GO" id="GO:0000049">
    <property type="term" value="F:tRNA binding"/>
    <property type="evidence" value="ECO:0007669"/>
    <property type="project" value="UniProtKB-KW"/>
</dbReference>
<evidence type="ECO:0000313" key="15">
    <source>
        <dbReference type="EMBL" id="AWB33513.1"/>
    </source>
</evidence>
<evidence type="ECO:0000256" key="3">
    <source>
        <dbReference type="ARBA" id="ARBA00022555"/>
    </source>
</evidence>
<evidence type="ECO:0000256" key="7">
    <source>
        <dbReference type="ARBA" id="ARBA00022833"/>
    </source>
</evidence>
<dbReference type="Pfam" id="PF02272">
    <property type="entry name" value="DHHA1"/>
    <property type="match status" value="1"/>
</dbReference>
<evidence type="ECO:0000313" key="16">
    <source>
        <dbReference type="Proteomes" id="UP000244571"/>
    </source>
</evidence>
<evidence type="ECO:0000256" key="2">
    <source>
        <dbReference type="ARBA" id="ARBA00008226"/>
    </source>
</evidence>
<comment type="cofactor">
    <cofactor evidence="12">
        <name>Zn(2+)</name>
        <dbReference type="ChEBI" id="CHEBI:29105"/>
    </cofactor>
    <text evidence="12">Binds 1 zinc ion per subunit.</text>
</comment>
<organism evidence="15 16">
    <name type="scientific">Orrella marina</name>
    <dbReference type="NCBI Taxonomy" id="2163011"/>
    <lineage>
        <taxon>Bacteria</taxon>
        <taxon>Pseudomonadati</taxon>
        <taxon>Pseudomonadota</taxon>
        <taxon>Betaproteobacteria</taxon>
        <taxon>Burkholderiales</taxon>
        <taxon>Alcaligenaceae</taxon>
        <taxon>Orrella</taxon>
    </lineage>
</organism>
<keyword evidence="6 12" id="KW-0547">Nucleotide-binding</keyword>
<dbReference type="FunFam" id="2.40.30.130:FF:000001">
    <property type="entry name" value="Alanine--tRNA ligase"/>
    <property type="match status" value="1"/>
</dbReference>
<dbReference type="GO" id="GO:0006419">
    <property type="term" value="P:alanyl-tRNA aminoacylation"/>
    <property type="evidence" value="ECO:0007669"/>
    <property type="project" value="UniProtKB-UniRule"/>
</dbReference>
<evidence type="ECO:0000259" key="14">
    <source>
        <dbReference type="PROSITE" id="PS50860"/>
    </source>
</evidence>
<evidence type="ECO:0000256" key="5">
    <source>
        <dbReference type="ARBA" id="ARBA00022723"/>
    </source>
</evidence>
<dbReference type="CDD" id="cd00673">
    <property type="entry name" value="AlaRS_core"/>
    <property type="match status" value="1"/>
</dbReference>
<evidence type="ECO:0000256" key="11">
    <source>
        <dbReference type="ARBA" id="ARBA00023146"/>
    </source>
</evidence>
<dbReference type="Gene3D" id="3.30.54.20">
    <property type="match status" value="1"/>
</dbReference>
<proteinExistence type="inferred from homology"/>
<dbReference type="Gene3D" id="6.10.250.550">
    <property type="match status" value="1"/>
</dbReference>
<feature type="binding site" evidence="12">
    <location>
        <position position="662"/>
    </location>
    <ligand>
        <name>Zn(2+)</name>
        <dbReference type="ChEBI" id="CHEBI:29105"/>
    </ligand>
</feature>
<dbReference type="InterPro" id="IPR002318">
    <property type="entry name" value="Ala-tRNA-lgiase_IIc"/>
</dbReference>
<evidence type="ECO:0000256" key="1">
    <source>
        <dbReference type="ARBA" id="ARBA00004496"/>
    </source>
</evidence>
<evidence type="ECO:0000256" key="12">
    <source>
        <dbReference type="HAMAP-Rule" id="MF_00036"/>
    </source>
</evidence>
<dbReference type="EMBL" id="CP028901">
    <property type="protein sequence ID" value="AWB33513.1"/>
    <property type="molecule type" value="Genomic_DNA"/>
</dbReference>
<evidence type="ECO:0000256" key="4">
    <source>
        <dbReference type="ARBA" id="ARBA00022598"/>
    </source>
</evidence>
<evidence type="ECO:0000256" key="6">
    <source>
        <dbReference type="ARBA" id="ARBA00022741"/>
    </source>
</evidence>
<accession>A0A2R4XIC3</accession>
<sequence length="875" mass="96525">MKASEIREKFLGFFESKGHTIVPSSSLVPGNDPTLLFTNSGMVQFKDVFTGQELRPYSRATTSQRCVRAGGKHNDLENVGYTARHHTFFEMLGNFSFGDYFKRDAIHYAWELLTKVYGLAQERLWVTVYQEDDEAYDIWHNEIKVPADRIVRIGDNKGSRYASDNFWQMADTGPCGPCSEVFFDHGPDVWGGPPGSPEEDGDRYIEVWNLVFMQFERDSQGVMHPLPRPCVDTGMGLERIAAVLQRVHSNYEIDLLQSLIRAASRETGCQDLANNSLKVIADHIRACSFLVVDGIIPSNEGRGYVLRRIIRRALRHGFKLGQTEPFFYKIVPDLLKEMGQAYPELEQNGQRVAKVLMQEEERFGETLENGMRILEAAVSDLKPGQRLDGQTLFMLYDTYGFPVDLTADICRERELEVDLEGFEQAMARQREQARAAGRFKSVEGLQYDGSQTVFEGYESLEADSEVVALYVDGSQVDVVKPGQSAIVVLDRTPFYAESGGQVGDAGVLTLGDTVFVVFDTQKVQANVFGHHGEIRQGSLAVGDRVHAVVDQTRRGRTVRNHSATHLMHKALKQVLGEHVQQRGSLVDPEKTRFDFAHDAPMSADEIARVEEIVNREILSNAPARASVMSYEDAIKTGAMALFGEKYGDSVRVLDIGFSRELCGGTHVRQTGDIGLFKIVSESGVAAGVRRVEAITGDNALHWLQKLERTCNQIAAQVKATVADVPQRITQIQEQMRSLEKELEQVRAKLNAGTGAALADQAVTLDAGFRLLSKEVKGVEPKALREMVDQLKDKLKSAVILLAVAGTDGKVSLVAGVTADLTSRIKAGELVGHVARELGGKGGGRPDMAMGGGSSAQGLAQALSGVRNWVESRVEV</sequence>
<keyword evidence="3 12" id="KW-0820">tRNA-binding</keyword>
<keyword evidence="9 12" id="KW-0694">RNA-binding</keyword>
<keyword evidence="10 12" id="KW-0648">Protein biosynthesis</keyword>
<comment type="catalytic activity">
    <reaction evidence="12">
        <text>tRNA(Ala) + L-alanine + ATP = L-alanyl-tRNA(Ala) + AMP + diphosphate</text>
        <dbReference type="Rhea" id="RHEA:12540"/>
        <dbReference type="Rhea" id="RHEA-COMP:9657"/>
        <dbReference type="Rhea" id="RHEA-COMP:9923"/>
        <dbReference type="ChEBI" id="CHEBI:30616"/>
        <dbReference type="ChEBI" id="CHEBI:33019"/>
        <dbReference type="ChEBI" id="CHEBI:57972"/>
        <dbReference type="ChEBI" id="CHEBI:78442"/>
        <dbReference type="ChEBI" id="CHEBI:78497"/>
        <dbReference type="ChEBI" id="CHEBI:456215"/>
        <dbReference type="EC" id="6.1.1.7"/>
    </reaction>
</comment>
<dbReference type="RefSeq" id="WP_108620942.1">
    <property type="nucleotide sequence ID" value="NZ_CP028901.1"/>
</dbReference>
<dbReference type="AlphaFoldDB" id="A0A2R4XIC3"/>
<protein>
    <recommendedName>
        <fullName evidence="12">Alanine--tRNA ligase</fullName>
        <ecNumber evidence="12">6.1.1.7</ecNumber>
    </recommendedName>
    <alternativeName>
        <fullName evidence="12">Alanyl-tRNA synthetase</fullName>
        <shortName evidence="12">AlaRS</shortName>
    </alternativeName>
</protein>
<dbReference type="Gene3D" id="3.30.980.10">
    <property type="entry name" value="Threonyl-trna Synthetase, Chain A, domain 2"/>
    <property type="match status" value="1"/>
</dbReference>
<dbReference type="InterPro" id="IPR050058">
    <property type="entry name" value="Ala-tRNA_ligase"/>
</dbReference>
<dbReference type="GO" id="GO:0005524">
    <property type="term" value="F:ATP binding"/>
    <property type="evidence" value="ECO:0007669"/>
    <property type="project" value="UniProtKB-UniRule"/>
</dbReference>
<dbReference type="InterPro" id="IPR023033">
    <property type="entry name" value="Ala_tRNA_ligase_euk/bac"/>
</dbReference>
<dbReference type="InterPro" id="IPR018164">
    <property type="entry name" value="Ala-tRNA-synth_IIc_N"/>
</dbReference>
<dbReference type="Gene3D" id="2.40.30.130">
    <property type="match status" value="1"/>
</dbReference>
<dbReference type="OrthoDB" id="9803884at2"/>
<dbReference type="InterPro" id="IPR012947">
    <property type="entry name" value="tRNA_SAD"/>
</dbReference>
<keyword evidence="7 12" id="KW-0862">Zinc</keyword>
<dbReference type="KEGG" id="boz:DBV39_07095"/>
<dbReference type="NCBIfam" id="TIGR00344">
    <property type="entry name" value="alaS"/>
    <property type="match status" value="1"/>
</dbReference>